<dbReference type="GO" id="GO:0032259">
    <property type="term" value="P:methylation"/>
    <property type="evidence" value="ECO:0007669"/>
    <property type="project" value="UniProtKB-KW"/>
</dbReference>
<dbReference type="HAMAP" id="MF_02126">
    <property type="entry name" value="RF_methyltr_PrmC"/>
    <property type="match status" value="1"/>
</dbReference>
<dbReference type="Pfam" id="PF17827">
    <property type="entry name" value="PrmC_N"/>
    <property type="match status" value="1"/>
</dbReference>
<accession>A0ABV8AFL2</accession>
<dbReference type="Proteomes" id="UP001595812">
    <property type="component" value="Unassembled WGS sequence"/>
</dbReference>
<name>A0ABV8AFL2_9FLAO</name>
<dbReference type="EMBL" id="JBHSAT010000002">
    <property type="protein sequence ID" value="MFC3875790.1"/>
    <property type="molecule type" value="Genomic_DNA"/>
</dbReference>
<comment type="caution">
    <text evidence="5">Lacks conserved residue(s) required for the propagation of feature annotation.</text>
</comment>
<dbReference type="InterPro" id="IPR002052">
    <property type="entry name" value="DNA_methylase_N6_adenine_CS"/>
</dbReference>
<feature type="binding site" evidence="5">
    <location>
        <position position="144"/>
    </location>
    <ligand>
        <name>S-adenosyl-L-methionine</name>
        <dbReference type="ChEBI" id="CHEBI:59789"/>
    </ligand>
</feature>
<dbReference type="RefSeq" id="WP_386096103.1">
    <property type="nucleotide sequence ID" value="NZ_JBHSAT010000002.1"/>
</dbReference>
<feature type="binding site" evidence="5">
    <location>
        <position position="190"/>
    </location>
    <ligand>
        <name>S-adenosyl-L-methionine</name>
        <dbReference type="ChEBI" id="CHEBI:59789"/>
    </ligand>
</feature>
<feature type="binding site" evidence="5">
    <location>
        <begin position="121"/>
        <end position="125"/>
    </location>
    <ligand>
        <name>S-adenosyl-L-methionine</name>
        <dbReference type="ChEBI" id="CHEBI:59789"/>
    </ligand>
</feature>
<comment type="function">
    <text evidence="5">Methylates the class 1 translation termination release factors RF1/PrfA and RF2/PrfB on the glutamine residue of the universally conserved GGQ motif.</text>
</comment>
<dbReference type="InterPro" id="IPR019874">
    <property type="entry name" value="RF_methyltr_PrmC"/>
</dbReference>
<reference evidence="9" key="1">
    <citation type="journal article" date="2019" name="Int. J. Syst. Evol. Microbiol.">
        <title>The Global Catalogue of Microorganisms (GCM) 10K type strain sequencing project: providing services to taxonomists for standard genome sequencing and annotation.</title>
        <authorList>
            <consortium name="The Broad Institute Genomics Platform"/>
            <consortium name="The Broad Institute Genome Sequencing Center for Infectious Disease"/>
            <person name="Wu L."/>
            <person name="Ma J."/>
        </authorList>
    </citation>
    <scope>NUCLEOTIDE SEQUENCE [LARGE SCALE GENOMIC DNA]</scope>
    <source>
        <strain evidence="9">CECT 8979</strain>
    </source>
</reference>
<evidence type="ECO:0000259" key="7">
    <source>
        <dbReference type="Pfam" id="PF17827"/>
    </source>
</evidence>
<evidence type="ECO:0000256" key="4">
    <source>
        <dbReference type="ARBA" id="ARBA00048391"/>
    </source>
</evidence>
<dbReference type="NCBIfam" id="TIGR00536">
    <property type="entry name" value="hemK_fam"/>
    <property type="match status" value="1"/>
</dbReference>
<feature type="domain" description="Release factor glutamine methyltransferase N-terminal" evidence="7">
    <location>
        <begin position="29"/>
        <end position="76"/>
    </location>
</feature>
<comment type="similarity">
    <text evidence="5">Belongs to the protein N5-glutamine methyltransferase family. PrmC subfamily.</text>
</comment>
<dbReference type="CDD" id="cd02440">
    <property type="entry name" value="AdoMet_MTases"/>
    <property type="match status" value="1"/>
</dbReference>
<dbReference type="InterPro" id="IPR040758">
    <property type="entry name" value="PrmC_N"/>
</dbReference>
<dbReference type="NCBIfam" id="TIGR03534">
    <property type="entry name" value="RF_mod_PrmC"/>
    <property type="match status" value="1"/>
</dbReference>
<evidence type="ECO:0000256" key="1">
    <source>
        <dbReference type="ARBA" id="ARBA00022603"/>
    </source>
</evidence>
<protein>
    <recommendedName>
        <fullName evidence="5">Release factor glutamine methyltransferase</fullName>
        <shortName evidence="5">RF MTase</shortName>
        <ecNumber evidence="5">2.1.1.297</ecNumber>
    </recommendedName>
    <alternativeName>
        <fullName evidence="5">N5-glutamine methyltransferase PrmC</fullName>
    </alternativeName>
    <alternativeName>
        <fullName evidence="5">Protein-(glutamine-N5) MTase PrmC</fullName>
    </alternativeName>
    <alternativeName>
        <fullName evidence="5">Protein-glutamine N-methyltransferase PrmC</fullName>
    </alternativeName>
</protein>
<evidence type="ECO:0000256" key="2">
    <source>
        <dbReference type="ARBA" id="ARBA00022679"/>
    </source>
</evidence>
<dbReference type="EC" id="2.1.1.297" evidence="5"/>
<keyword evidence="1 5" id="KW-0489">Methyltransferase</keyword>
<dbReference type="InterPro" id="IPR004556">
    <property type="entry name" value="HemK-like"/>
</dbReference>
<dbReference type="PANTHER" id="PTHR18895:SF74">
    <property type="entry name" value="MTRF1L RELEASE FACTOR GLUTAMINE METHYLTRANSFERASE"/>
    <property type="match status" value="1"/>
</dbReference>
<dbReference type="PANTHER" id="PTHR18895">
    <property type="entry name" value="HEMK METHYLTRANSFERASE"/>
    <property type="match status" value="1"/>
</dbReference>
<gene>
    <name evidence="5 8" type="primary">prmC</name>
    <name evidence="8" type="ORF">ACFOSX_00975</name>
</gene>
<comment type="catalytic activity">
    <reaction evidence="4 5">
        <text>L-glutaminyl-[peptide chain release factor] + S-adenosyl-L-methionine = N(5)-methyl-L-glutaminyl-[peptide chain release factor] + S-adenosyl-L-homocysteine + H(+)</text>
        <dbReference type="Rhea" id="RHEA:42896"/>
        <dbReference type="Rhea" id="RHEA-COMP:10271"/>
        <dbReference type="Rhea" id="RHEA-COMP:10272"/>
        <dbReference type="ChEBI" id="CHEBI:15378"/>
        <dbReference type="ChEBI" id="CHEBI:30011"/>
        <dbReference type="ChEBI" id="CHEBI:57856"/>
        <dbReference type="ChEBI" id="CHEBI:59789"/>
        <dbReference type="ChEBI" id="CHEBI:61891"/>
        <dbReference type="EC" id="2.1.1.297"/>
    </reaction>
</comment>
<evidence type="ECO:0000259" key="6">
    <source>
        <dbReference type="Pfam" id="PF05175"/>
    </source>
</evidence>
<dbReference type="Gene3D" id="3.40.50.150">
    <property type="entry name" value="Vaccinia Virus protein VP39"/>
    <property type="match status" value="1"/>
</dbReference>
<feature type="binding site" evidence="5">
    <location>
        <begin position="190"/>
        <end position="193"/>
    </location>
    <ligand>
        <name>substrate</name>
    </ligand>
</feature>
<dbReference type="InterPro" id="IPR029063">
    <property type="entry name" value="SAM-dependent_MTases_sf"/>
</dbReference>
<keyword evidence="2 5" id="KW-0808">Transferase</keyword>
<dbReference type="InterPro" id="IPR007848">
    <property type="entry name" value="Small_mtfrase_dom"/>
</dbReference>
<organism evidence="8 9">
    <name type="scientific">Winogradskyella maritima</name>
    <dbReference type="NCBI Taxonomy" id="1517766"/>
    <lineage>
        <taxon>Bacteria</taxon>
        <taxon>Pseudomonadati</taxon>
        <taxon>Bacteroidota</taxon>
        <taxon>Flavobacteriia</taxon>
        <taxon>Flavobacteriales</taxon>
        <taxon>Flavobacteriaceae</taxon>
        <taxon>Winogradskyella</taxon>
    </lineage>
</organism>
<evidence type="ECO:0000313" key="9">
    <source>
        <dbReference type="Proteomes" id="UP001595812"/>
    </source>
</evidence>
<comment type="caution">
    <text evidence="8">The sequence shown here is derived from an EMBL/GenBank/DDBJ whole genome shotgun (WGS) entry which is preliminary data.</text>
</comment>
<dbReference type="SUPFAM" id="SSF53335">
    <property type="entry name" value="S-adenosyl-L-methionine-dependent methyltransferases"/>
    <property type="match status" value="1"/>
</dbReference>
<evidence type="ECO:0000256" key="5">
    <source>
        <dbReference type="HAMAP-Rule" id="MF_02126"/>
    </source>
</evidence>
<sequence length="288" mass="32934">MLFSDIQNIFQKDLQNLFPKEEIDQFFFMLVEHYFNIARIQLHLDSELTSSKDEQEQLFSALDQLKESVPIQYILGETDFYGLTFKLSEATLIPRPETEELVDWIIKDNTSHSNLKVLDIGTGSGCIAIALAKHLESASVSGVDISSEALKCAEVNSNLNNTKVQFSKFDILNAEKDANFTEQFDIIVSNPPYVRELEKVEIQPNVLNHEPHSALFVSDDNPLVFYAKICEFAVENLKPNGQLYFEINQYLGQEMIALLELFEFENIELRTDYSGNDRMLKAIIPIHI</sequence>
<evidence type="ECO:0000256" key="3">
    <source>
        <dbReference type="ARBA" id="ARBA00022691"/>
    </source>
</evidence>
<dbReference type="Pfam" id="PF05175">
    <property type="entry name" value="MTS"/>
    <property type="match status" value="1"/>
</dbReference>
<dbReference type="InterPro" id="IPR050320">
    <property type="entry name" value="N5-glutamine_MTase"/>
</dbReference>
<dbReference type="Gene3D" id="1.10.8.10">
    <property type="entry name" value="DNA helicase RuvA subunit, C-terminal domain"/>
    <property type="match status" value="1"/>
</dbReference>
<evidence type="ECO:0000313" key="8">
    <source>
        <dbReference type="EMBL" id="MFC3875790.1"/>
    </source>
</evidence>
<proteinExistence type="inferred from homology"/>
<keyword evidence="9" id="KW-1185">Reference proteome</keyword>
<dbReference type="GO" id="GO:0102559">
    <property type="term" value="F:peptide chain release factor N(5)-glutamine methyltransferase activity"/>
    <property type="evidence" value="ECO:0007669"/>
    <property type="project" value="UniProtKB-EC"/>
</dbReference>
<feature type="domain" description="Methyltransferase small" evidence="6">
    <location>
        <begin position="113"/>
        <end position="200"/>
    </location>
</feature>
<keyword evidence="3 5" id="KW-0949">S-adenosyl-L-methionine</keyword>
<dbReference type="PROSITE" id="PS00092">
    <property type="entry name" value="N6_MTASE"/>
    <property type="match status" value="1"/>
</dbReference>